<name>W9S622_9ROSA</name>
<organism evidence="1 2">
    <name type="scientific">Morus notabilis</name>
    <dbReference type="NCBI Taxonomy" id="981085"/>
    <lineage>
        <taxon>Eukaryota</taxon>
        <taxon>Viridiplantae</taxon>
        <taxon>Streptophyta</taxon>
        <taxon>Embryophyta</taxon>
        <taxon>Tracheophyta</taxon>
        <taxon>Spermatophyta</taxon>
        <taxon>Magnoliopsida</taxon>
        <taxon>eudicotyledons</taxon>
        <taxon>Gunneridae</taxon>
        <taxon>Pentapetalae</taxon>
        <taxon>rosids</taxon>
        <taxon>fabids</taxon>
        <taxon>Rosales</taxon>
        <taxon>Moraceae</taxon>
        <taxon>Moreae</taxon>
        <taxon>Morus</taxon>
    </lineage>
</organism>
<dbReference type="Proteomes" id="UP000030645">
    <property type="component" value="Unassembled WGS sequence"/>
</dbReference>
<evidence type="ECO:0000313" key="2">
    <source>
        <dbReference type="Proteomes" id="UP000030645"/>
    </source>
</evidence>
<keyword evidence="2" id="KW-1185">Reference proteome</keyword>
<sequence length="61" mass="7182">MEKTNMVKLVLFHCKVTSQIQEMNLNGFEYSRLQNFITNDEKDRRSSIFGTGKHRTDMEIA</sequence>
<dbReference type="EMBL" id="KE345044">
    <property type="protein sequence ID" value="EXB91217.1"/>
    <property type="molecule type" value="Genomic_DNA"/>
</dbReference>
<dbReference type="AlphaFoldDB" id="W9S622"/>
<reference evidence="2" key="1">
    <citation type="submission" date="2013-01" db="EMBL/GenBank/DDBJ databases">
        <title>Draft Genome Sequence of a Mulberry Tree, Morus notabilis C.K. Schneid.</title>
        <authorList>
            <person name="He N."/>
            <person name="Zhao S."/>
        </authorList>
    </citation>
    <scope>NUCLEOTIDE SEQUENCE</scope>
</reference>
<evidence type="ECO:0000313" key="1">
    <source>
        <dbReference type="EMBL" id="EXB91217.1"/>
    </source>
</evidence>
<accession>W9S622</accession>
<gene>
    <name evidence="1" type="ORF">L484_016287</name>
</gene>
<protein>
    <submittedName>
        <fullName evidence="1">Uncharacterized protein</fullName>
    </submittedName>
</protein>
<proteinExistence type="predicted"/>